<evidence type="ECO:0000313" key="11">
    <source>
        <dbReference type="Proteomes" id="UP000176451"/>
    </source>
</evidence>
<reference evidence="10 11" key="1">
    <citation type="journal article" date="2016" name="Nat. Commun.">
        <title>Thousands of microbial genomes shed light on interconnected biogeochemical processes in an aquifer system.</title>
        <authorList>
            <person name="Anantharaman K."/>
            <person name="Brown C.T."/>
            <person name="Hug L.A."/>
            <person name="Sharon I."/>
            <person name="Castelle C.J."/>
            <person name="Probst A.J."/>
            <person name="Thomas B.C."/>
            <person name="Singh A."/>
            <person name="Wilkins M.J."/>
            <person name="Karaoz U."/>
            <person name="Brodie E.L."/>
            <person name="Williams K.H."/>
            <person name="Hubbard S.S."/>
            <person name="Banfield J.F."/>
        </authorList>
    </citation>
    <scope>NUCLEOTIDE SEQUENCE [LARGE SCALE GENOMIC DNA]</scope>
</reference>
<keyword evidence="7" id="KW-0456">Lyase</keyword>
<keyword evidence="3" id="KW-0068">Autocatalytic cleavage</keyword>
<keyword evidence="8" id="KW-0704">Schiff base</keyword>
<name>A0A1F5EKA5_9BACT</name>
<keyword evidence="4" id="KW-0745">Spermidine biosynthesis</keyword>
<sequence>MVVVLGIGRKKCAGKLVGISKEILNDIPRLFNIFFQAIVESRATILNIVTTIFPENEGYHGCTFFATLAQSHAWLETTPELGTIEYEIETCGNETNPQKFVDHLSISLRSLL</sequence>
<dbReference type="SUPFAM" id="SSF56276">
    <property type="entry name" value="S-adenosylmethionine decarboxylase"/>
    <property type="match status" value="1"/>
</dbReference>
<dbReference type="Pfam" id="PF02675">
    <property type="entry name" value="AdoMet_dc"/>
    <property type="match status" value="1"/>
</dbReference>
<protein>
    <submittedName>
        <fullName evidence="10">Uncharacterized protein</fullName>
    </submittedName>
</protein>
<comment type="caution">
    <text evidence="10">The sequence shown here is derived from an EMBL/GenBank/DDBJ whole genome shotgun (WGS) entry which is preliminary data.</text>
</comment>
<keyword evidence="9" id="KW-0670">Pyruvate</keyword>
<accession>A0A1F5EKA5</accession>
<dbReference type="PANTHER" id="PTHR33866">
    <property type="entry name" value="S-ADENOSYLMETHIONINE DECARBOXYLASE PROENZYME"/>
    <property type="match status" value="1"/>
</dbReference>
<evidence type="ECO:0000256" key="4">
    <source>
        <dbReference type="ARBA" id="ARBA00023066"/>
    </source>
</evidence>
<keyword evidence="6" id="KW-0865">Zymogen</keyword>
<comment type="cofactor">
    <cofactor evidence="1">
        <name>pyruvate</name>
        <dbReference type="ChEBI" id="CHEBI:15361"/>
    </cofactor>
</comment>
<dbReference type="InterPro" id="IPR016067">
    <property type="entry name" value="S-AdoMet_deCO2ase_core"/>
</dbReference>
<dbReference type="GO" id="GO:0005829">
    <property type="term" value="C:cytosol"/>
    <property type="evidence" value="ECO:0007669"/>
    <property type="project" value="TreeGrafter"/>
</dbReference>
<evidence type="ECO:0000256" key="7">
    <source>
        <dbReference type="ARBA" id="ARBA00023239"/>
    </source>
</evidence>
<gene>
    <name evidence="10" type="ORF">A3F08_02875</name>
</gene>
<evidence type="ECO:0000256" key="6">
    <source>
        <dbReference type="ARBA" id="ARBA00023145"/>
    </source>
</evidence>
<dbReference type="GO" id="GO:0004014">
    <property type="term" value="F:adenosylmethionine decarboxylase activity"/>
    <property type="evidence" value="ECO:0007669"/>
    <property type="project" value="InterPro"/>
</dbReference>
<evidence type="ECO:0000256" key="1">
    <source>
        <dbReference type="ARBA" id="ARBA00001928"/>
    </source>
</evidence>
<organism evidence="10 11">
    <name type="scientific">Candidatus Berkelbacteria bacterium RIFCSPHIGHO2_12_FULL_36_9</name>
    <dbReference type="NCBI Taxonomy" id="1797469"/>
    <lineage>
        <taxon>Bacteria</taxon>
        <taxon>Candidatus Berkelbacteria</taxon>
    </lineage>
</organism>
<proteinExistence type="predicted"/>
<keyword evidence="2" id="KW-0210">Decarboxylase</keyword>
<evidence type="ECO:0000256" key="8">
    <source>
        <dbReference type="ARBA" id="ARBA00023270"/>
    </source>
</evidence>
<dbReference type="AlphaFoldDB" id="A0A1F5EKA5"/>
<evidence type="ECO:0000313" key="10">
    <source>
        <dbReference type="EMBL" id="OGD67838.1"/>
    </source>
</evidence>
<dbReference type="STRING" id="1797469.A3F08_02875"/>
<dbReference type="Gene3D" id="3.60.90.10">
    <property type="entry name" value="S-adenosylmethionine decarboxylase"/>
    <property type="match status" value="1"/>
</dbReference>
<evidence type="ECO:0000256" key="5">
    <source>
        <dbReference type="ARBA" id="ARBA00023115"/>
    </source>
</evidence>
<dbReference type="Proteomes" id="UP000176451">
    <property type="component" value="Unassembled WGS sequence"/>
</dbReference>
<dbReference type="EMBL" id="MEZV01000008">
    <property type="protein sequence ID" value="OGD67838.1"/>
    <property type="molecule type" value="Genomic_DNA"/>
</dbReference>
<evidence type="ECO:0000256" key="2">
    <source>
        <dbReference type="ARBA" id="ARBA00022793"/>
    </source>
</evidence>
<evidence type="ECO:0000256" key="9">
    <source>
        <dbReference type="ARBA" id="ARBA00023317"/>
    </source>
</evidence>
<dbReference type="GO" id="GO:0008295">
    <property type="term" value="P:spermidine biosynthetic process"/>
    <property type="evidence" value="ECO:0007669"/>
    <property type="project" value="UniProtKB-KW"/>
</dbReference>
<keyword evidence="5" id="KW-0620">Polyamine biosynthesis</keyword>
<dbReference type="PANTHER" id="PTHR33866:SF2">
    <property type="entry name" value="S-ADENOSYLMETHIONINE DECARBOXYLASE PROENZYME"/>
    <property type="match status" value="1"/>
</dbReference>
<dbReference type="InterPro" id="IPR003826">
    <property type="entry name" value="AdoMetDC_fam_prok"/>
</dbReference>
<evidence type="ECO:0000256" key="3">
    <source>
        <dbReference type="ARBA" id="ARBA00022813"/>
    </source>
</evidence>